<keyword evidence="5 8" id="KW-0812">Transmembrane</keyword>
<accession>A0A0D2A7T9</accession>
<keyword evidence="7 8" id="KW-0472">Membrane</keyword>
<feature type="domain" description="Wax synthase" evidence="9">
    <location>
        <begin position="267"/>
        <end position="355"/>
    </location>
</feature>
<feature type="transmembrane region" description="Helical" evidence="8">
    <location>
        <begin position="382"/>
        <end position="403"/>
    </location>
</feature>
<proteinExistence type="inferred from homology"/>
<sequence length="435" mass="49920">MSRIGALWLASSKYLVSFYFNHLARHRKMGLNVFIPSVTTASLATASLICFTNRNSIWRLGAVPLVALMAYYAWEALDFFDNNQLFNPMQAGFMMAFAIYYVVLLTIVRLDDKDIRREIAQHTKQTESDISWRQRFSWTLYVLTSLRAVDTSYEIKRLDRPKGPASQSRVRFLAENLMIVIGQYLVLDFFTSNPTPEDVKERLFAPGREYLIFRPKHLPPPTSEEVVVHLMIALLCWGPMGRWFIDVQYRTAAILSVGLGISRPDQWPPMFGSIFETYTLRRFWGRSWQQLFRLSFQSIGDFLCKGVLRLPPRSMVARYLSTVAIFAISAFLHAAMDAKSGIGLDKTGTVRCFMLQPVGIVMEDAALAVYRRVSGKAQEPRTWHRLVGYVWVWTFLALVAPLYNMPLFWYQDASKARVPFPVVGRLLQFLSASRG</sequence>
<dbReference type="Proteomes" id="UP000053342">
    <property type="component" value="Unassembled WGS sequence"/>
</dbReference>
<feature type="transmembrane region" description="Helical" evidence="8">
    <location>
        <begin position="57"/>
        <end position="74"/>
    </location>
</feature>
<dbReference type="HOGENOM" id="CLU_032731_0_1_1"/>
<name>A0A0D2A7T9_9EURO</name>
<evidence type="ECO:0000256" key="1">
    <source>
        <dbReference type="ARBA" id="ARBA00004141"/>
    </source>
</evidence>
<gene>
    <name evidence="10" type="ORF">PV06_11382</name>
</gene>
<dbReference type="Pfam" id="PF13813">
    <property type="entry name" value="MBOAT_2"/>
    <property type="match status" value="1"/>
</dbReference>
<dbReference type="RefSeq" id="XP_016256607.1">
    <property type="nucleotide sequence ID" value="XM_016413047.1"/>
</dbReference>
<evidence type="ECO:0000256" key="6">
    <source>
        <dbReference type="ARBA" id="ARBA00022989"/>
    </source>
</evidence>
<feature type="transmembrane region" description="Helical" evidence="8">
    <location>
        <begin position="33"/>
        <end position="50"/>
    </location>
</feature>
<dbReference type="PANTHER" id="PTHR31595">
    <property type="entry name" value="LONG-CHAIN-ALCOHOL O-FATTY-ACYLTRANSFERASE 3-RELATED"/>
    <property type="match status" value="1"/>
</dbReference>
<dbReference type="InterPro" id="IPR032805">
    <property type="entry name" value="Wax_synthase_dom"/>
</dbReference>
<dbReference type="PANTHER" id="PTHR31595:SF57">
    <property type="entry name" value="OS04G0481900 PROTEIN"/>
    <property type="match status" value="1"/>
</dbReference>
<dbReference type="AlphaFoldDB" id="A0A0D2A7T9"/>
<evidence type="ECO:0000256" key="8">
    <source>
        <dbReference type="SAM" id="Phobius"/>
    </source>
</evidence>
<evidence type="ECO:0000259" key="9">
    <source>
        <dbReference type="Pfam" id="PF13813"/>
    </source>
</evidence>
<dbReference type="GeneID" id="27363456"/>
<keyword evidence="4" id="KW-0808">Transferase</keyword>
<evidence type="ECO:0000256" key="7">
    <source>
        <dbReference type="ARBA" id="ARBA00023136"/>
    </source>
</evidence>
<dbReference type="VEuPathDB" id="FungiDB:PV06_11382"/>
<dbReference type="GO" id="GO:0008374">
    <property type="term" value="F:O-acyltransferase activity"/>
    <property type="evidence" value="ECO:0007669"/>
    <property type="project" value="InterPro"/>
</dbReference>
<evidence type="ECO:0000313" key="10">
    <source>
        <dbReference type="EMBL" id="KIW36391.1"/>
    </source>
</evidence>
<comment type="similarity">
    <text evidence="3">Belongs to the wax synthase family.</text>
</comment>
<evidence type="ECO:0000256" key="3">
    <source>
        <dbReference type="ARBA" id="ARBA00007282"/>
    </source>
</evidence>
<feature type="transmembrane region" description="Helical" evidence="8">
    <location>
        <begin position="316"/>
        <end position="336"/>
    </location>
</feature>
<organism evidence="10 11">
    <name type="scientific">Exophiala oligosperma</name>
    <dbReference type="NCBI Taxonomy" id="215243"/>
    <lineage>
        <taxon>Eukaryota</taxon>
        <taxon>Fungi</taxon>
        <taxon>Dikarya</taxon>
        <taxon>Ascomycota</taxon>
        <taxon>Pezizomycotina</taxon>
        <taxon>Eurotiomycetes</taxon>
        <taxon>Chaetothyriomycetidae</taxon>
        <taxon>Chaetothyriales</taxon>
        <taxon>Herpotrichiellaceae</taxon>
        <taxon>Exophiala</taxon>
    </lineage>
</organism>
<dbReference type="GO" id="GO:0016020">
    <property type="term" value="C:membrane"/>
    <property type="evidence" value="ECO:0007669"/>
    <property type="project" value="UniProtKB-SubCell"/>
</dbReference>
<reference evidence="10 11" key="1">
    <citation type="submission" date="2015-01" db="EMBL/GenBank/DDBJ databases">
        <title>The Genome Sequence of Exophiala oligosperma CBS72588.</title>
        <authorList>
            <consortium name="The Broad Institute Genomics Platform"/>
            <person name="Cuomo C."/>
            <person name="de Hoog S."/>
            <person name="Gorbushina A."/>
            <person name="Stielow B."/>
            <person name="Teixiera M."/>
            <person name="Abouelleil A."/>
            <person name="Chapman S.B."/>
            <person name="Priest M."/>
            <person name="Young S.K."/>
            <person name="Wortman J."/>
            <person name="Nusbaum C."/>
            <person name="Birren B."/>
        </authorList>
    </citation>
    <scope>NUCLEOTIDE SEQUENCE [LARGE SCALE GENOMIC DNA]</scope>
    <source>
        <strain evidence="10 11">CBS 72588</strain>
    </source>
</reference>
<keyword evidence="11" id="KW-1185">Reference proteome</keyword>
<evidence type="ECO:0000256" key="2">
    <source>
        <dbReference type="ARBA" id="ARBA00005179"/>
    </source>
</evidence>
<comment type="pathway">
    <text evidence="2">Secondary metabolite biosynthesis.</text>
</comment>
<keyword evidence="6 8" id="KW-1133">Transmembrane helix</keyword>
<dbReference type="OrthoDB" id="4115471at2759"/>
<feature type="transmembrane region" description="Helical" evidence="8">
    <location>
        <begin position="89"/>
        <end position="108"/>
    </location>
</feature>
<protein>
    <recommendedName>
        <fullName evidence="9">Wax synthase domain-containing protein</fullName>
    </recommendedName>
</protein>
<evidence type="ECO:0000256" key="5">
    <source>
        <dbReference type="ARBA" id="ARBA00022692"/>
    </source>
</evidence>
<dbReference type="GO" id="GO:0006629">
    <property type="term" value="P:lipid metabolic process"/>
    <property type="evidence" value="ECO:0007669"/>
    <property type="project" value="InterPro"/>
</dbReference>
<dbReference type="InterPro" id="IPR044851">
    <property type="entry name" value="Wax_synthase"/>
</dbReference>
<evidence type="ECO:0000256" key="4">
    <source>
        <dbReference type="ARBA" id="ARBA00022679"/>
    </source>
</evidence>
<dbReference type="EMBL" id="KN847360">
    <property type="protein sequence ID" value="KIW36391.1"/>
    <property type="molecule type" value="Genomic_DNA"/>
</dbReference>
<evidence type="ECO:0000313" key="11">
    <source>
        <dbReference type="Proteomes" id="UP000053342"/>
    </source>
</evidence>
<comment type="subcellular location">
    <subcellularLocation>
        <location evidence="1">Membrane</location>
        <topology evidence="1">Multi-pass membrane protein</topology>
    </subcellularLocation>
</comment>